<evidence type="ECO:0000256" key="2">
    <source>
        <dbReference type="ARBA" id="ARBA00022448"/>
    </source>
</evidence>
<evidence type="ECO:0000256" key="10">
    <source>
        <dbReference type="SAM" id="SignalP"/>
    </source>
</evidence>
<keyword evidence="4 8" id="KW-0812">Transmembrane</keyword>
<protein>
    <submittedName>
        <fullName evidence="13">TonB-dependent receptor</fullName>
    </submittedName>
</protein>
<dbReference type="InterPro" id="IPR036942">
    <property type="entry name" value="Beta-barrel_TonB_sf"/>
</dbReference>
<evidence type="ECO:0000256" key="9">
    <source>
        <dbReference type="RuleBase" id="RU003357"/>
    </source>
</evidence>
<dbReference type="Gene3D" id="2.170.130.10">
    <property type="entry name" value="TonB-dependent receptor, plug domain"/>
    <property type="match status" value="1"/>
</dbReference>
<dbReference type="SUPFAM" id="SSF56935">
    <property type="entry name" value="Porins"/>
    <property type="match status" value="1"/>
</dbReference>
<feature type="chain" id="PRO_5037596441" evidence="10">
    <location>
        <begin position="36"/>
        <end position="986"/>
    </location>
</feature>
<evidence type="ECO:0000256" key="6">
    <source>
        <dbReference type="ARBA" id="ARBA00023136"/>
    </source>
</evidence>
<keyword evidence="6 8" id="KW-0472">Membrane</keyword>
<evidence type="ECO:0000256" key="4">
    <source>
        <dbReference type="ARBA" id="ARBA00022692"/>
    </source>
</evidence>
<evidence type="ECO:0000256" key="3">
    <source>
        <dbReference type="ARBA" id="ARBA00022452"/>
    </source>
</evidence>
<keyword evidence="2 8" id="KW-0813">Transport</keyword>
<evidence type="ECO:0000259" key="12">
    <source>
        <dbReference type="Pfam" id="PF07715"/>
    </source>
</evidence>
<sequence>MTNTSKKLRRAALMGSTAAVAASFALGLGVTPVSAQDADESTEFEEVVVTGSRIKNANISSPSPVTTVGAAEIAIRGNTQIEDMLTTLPQTVAAVGDGDFYGDGTAKVDLRGLGPERTLVLVDGRRLPYGQANATAADLNSIPSMLVQRVDILTGGASAVYGADAVAGVVNFIMKRDFEGISIDGQMSINQADNDSDRFKAILEGGDQPVPGSKFDGFTWSTDLILGANTADGRGNVTVAFNYREANEIRQSDRDYAACAFGGGDPEYYCLGSSTTSPARFASFGLANTNQFDLIPFDPTTGESRNYQGSGSPNDTFNFAATQRTRAPSERFALTVFSHYDLSDNVELYLDFSYTSNTTQGQVGPSGSFFNPSQLNCDNPFLSDLMVEEICTKNGLSGDDIATAFVGKRNVEGGPRQMDNYNDTFRITGGFRGDLNDAWTYDVNGQFAKVKNGRMMGNELIVPRMQKALLVGTDPVTGEAVCKSVLDGSDPLCVPWNIFQPDGVTQEALNYISVPTFREGRVVQKIVNATFTGDLGQYGVSLPWAEDGVQFVGGLEYRSDHLERNADDFVLNDLMSGSGGIEAISETVTVAEFFGELAIPLIQGAEFAEELSATAAFRWSDYNTTGTSNTWALGLTWQPVSDVRIRAQVQQAVRAPNIFELYLSQDESLFDLTDPDGDGVFDPCAGSTPQYTQAQCALQGVTASQYGNVSDNPAGQFNSITGGNPNLEVEKSKTYTLGAVFTPSAIDGLNISVDYFNIKVKDFIGTIPANLSLSKCSLEGDPFYCSLIQRDAGGGLWVNGDTSYVLATNINTGSIKTDGLDINLGYNFDLPEGWGTMNLSYVASYIMNYKVVALPGEPAYQCAGYYSGECLIPRPEYGHRMLATWTTDGGIGVNFSWRQIGKTKLFGAPDDSTSQNAEMKTINYFDIAVNKEIMEGVSIRAGINNILGTRPPVTSSLPAGLGTGNTYPGLYDVDMRYAFVGFTADF</sequence>
<keyword evidence="10" id="KW-0732">Signal</keyword>
<proteinExistence type="inferred from homology"/>
<comment type="subcellular location">
    <subcellularLocation>
        <location evidence="1 8">Cell outer membrane</location>
        <topology evidence="1 8">Multi-pass membrane protein</topology>
    </subcellularLocation>
</comment>
<accession>A0A919AHS5</accession>
<comment type="similarity">
    <text evidence="8 9">Belongs to the TonB-dependent receptor family.</text>
</comment>
<dbReference type="InterPro" id="IPR037066">
    <property type="entry name" value="Plug_dom_sf"/>
</dbReference>
<gene>
    <name evidence="13" type="primary">btuB</name>
    <name evidence="13" type="ORF">GCM10017044_00030</name>
</gene>
<evidence type="ECO:0000256" key="5">
    <source>
        <dbReference type="ARBA" id="ARBA00023077"/>
    </source>
</evidence>
<dbReference type="Pfam" id="PF00593">
    <property type="entry name" value="TonB_dep_Rec_b-barrel"/>
    <property type="match status" value="1"/>
</dbReference>
<dbReference type="EMBL" id="BNCI01000001">
    <property type="protein sequence ID" value="GHF10344.1"/>
    <property type="molecule type" value="Genomic_DNA"/>
</dbReference>
<evidence type="ECO:0000256" key="8">
    <source>
        <dbReference type="PROSITE-ProRule" id="PRU01360"/>
    </source>
</evidence>
<dbReference type="InterPro" id="IPR006311">
    <property type="entry name" value="TAT_signal"/>
</dbReference>
<evidence type="ECO:0000259" key="11">
    <source>
        <dbReference type="Pfam" id="PF00593"/>
    </source>
</evidence>
<name>A0A919AHS5_9PROT</name>
<evidence type="ECO:0000256" key="7">
    <source>
        <dbReference type="ARBA" id="ARBA00023237"/>
    </source>
</evidence>
<keyword evidence="7 8" id="KW-0998">Cell outer membrane</keyword>
<dbReference type="InterPro" id="IPR039426">
    <property type="entry name" value="TonB-dep_rcpt-like"/>
</dbReference>
<keyword evidence="3 8" id="KW-1134">Transmembrane beta strand</keyword>
<dbReference type="InterPro" id="IPR012910">
    <property type="entry name" value="Plug_dom"/>
</dbReference>
<comment type="caution">
    <text evidence="13">The sequence shown here is derived from an EMBL/GenBank/DDBJ whole genome shotgun (WGS) entry which is preliminary data.</text>
</comment>
<evidence type="ECO:0000256" key="1">
    <source>
        <dbReference type="ARBA" id="ARBA00004571"/>
    </source>
</evidence>
<feature type="signal peptide" evidence="10">
    <location>
        <begin position="1"/>
        <end position="35"/>
    </location>
</feature>
<dbReference type="PANTHER" id="PTHR47234">
    <property type="match status" value="1"/>
</dbReference>
<dbReference type="GO" id="GO:0009279">
    <property type="term" value="C:cell outer membrane"/>
    <property type="evidence" value="ECO:0007669"/>
    <property type="project" value="UniProtKB-SubCell"/>
</dbReference>
<reference evidence="13" key="1">
    <citation type="journal article" date="2014" name="Int. J. Syst. Evol. Microbiol.">
        <title>Complete genome sequence of Corynebacterium casei LMG S-19264T (=DSM 44701T), isolated from a smear-ripened cheese.</title>
        <authorList>
            <consortium name="US DOE Joint Genome Institute (JGI-PGF)"/>
            <person name="Walter F."/>
            <person name="Albersmeier A."/>
            <person name="Kalinowski J."/>
            <person name="Ruckert C."/>
        </authorList>
    </citation>
    <scope>NUCLEOTIDE SEQUENCE</scope>
    <source>
        <strain evidence="13">KCTC 42590</strain>
    </source>
</reference>
<dbReference type="Proteomes" id="UP000630923">
    <property type="component" value="Unassembled WGS sequence"/>
</dbReference>
<organism evidence="13 14">
    <name type="scientific">Kordiimonas sediminis</name>
    <dbReference type="NCBI Taxonomy" id="1735581"/>
    <lineage>
        <taxon>Bacteria</taxon>
        <taxon>Pseudomonadati</taxon>
        <taxon>Pseudomonadota</taxon>
        <taxon>Alphaproteobacteria</taxon>
        <taxon>Kordiimonadales</taxon>
        <taxon>Kordiimonadaceae</taxon>
        <taxon>Kordiimonas</taxon>
    </lineage>
</organism>
<keyword evidence="14" id="KW-1185">Reference proteome</keyword>
<keyword evidence="5 9" id="KW-0798">TonB box</keyword>
<dbReference type="PROSITE" id="PS52016">
    <property type="entry name" value="TONB_DEPENDENT_REC_3"/>
    <property type="match status" value="1"/>
</dbReference>
<dbReference type="InterPro" id="IPR000531">
    <property type="entry name" value="Beta-barrel_TonB"/>
</dbReference>
<dbReference type="PROSITE" id="PS51318">
    <property type="entry name" value="TAT"/>
    <property type="match status" value="1"/>
</dbReference>
<dbReference type="RefSeq" id="WP_191249517.1">
    <property type="nucleotide sequence ID" value="NZ_BNCI01000001.1"/>
</dbReference>
<keyword evidence="13" id="KW-0675">Receptor</keyword>
<dbReference type="Gene3D" id="2.40.170.20">
    <property type="entry name" value="TonB-dependent receptor, beta-barrel domain"/>
    <property type="match status" value="1"/>
</dbReference>
<dbReference type="Pfam" id="PF07715">
    <property type="entry name" value="Plug"/>
    <property type="match status" value="1"/>
</dbReference>
<reference evidence="13" key="2">
    <citation type="submission" date="2020-09" db="EMBL/GenBank/DDBJ databases">
        <authorList>
            <person name="Sun Q."/>
            <person name="Kim S."/>
        </authorList>
    </citation>
    <scope>NUCLEOTIDE SEQUENCE</scope>
    <source>
        <strain evidence="13">KCTC 42590</strain>
    </source>
</reference>
<evidence type="ECO:0000313" key="13">
    <source>
        <dbReference type="EMBL" id="GHF10344.1"/>
    </source>
</evidence>
<feature type="domain" description="TonB-dependent receptor plug" evidence="12">
    <location>
        <begin position="59"/>
        <end position="169"/>
    </location>
</feature>
<dbReference type="PANTHER" id="PTHR47234:SF2">
    <property type="entry name" value="TONB-DEPENDENT RECEPTOR"/>
    <property type="match status" value="1"/>
</dbReference>
<dbReference type="AlphaFoldDB" id="A0A919AHS5"/>
<feature type="domain" description="TonB-dependent receptor-like beta-barrel" evidence="11">
    <location>
        <begin position="413"/>
        <end position="946"/>
    </location>
</feature>
<evidence type="ECO:0000313" key="14">
    <source>
        <dbReference type="Proteomes" id="UP000630923"/>
    </source>
</evidence>